<evidence type="ECO:0000256" key="1">
    <source>
        <dbReference type="SAM" id="MobiDB-lite"/>
    </source>
</evidence>
<proteinExistence type="predicted"/>
<dbReference type="PANTHER" id="PTHR39387">
    <property type="entry name" value="SHAVENOID, ISOFORM B"/>
    <property type="match status" value="1"/>
</dbReference>
<dbReference type="WBParaSite" id="PSU_v2.g6600.t1">
    <property type="protein sequence ID" value="PSU_v2.g6600.t1"/>
    <property type="gene ID" value="PSU_v2.g6600"/>
</dbReference>
<dbReference type="GO" id="GO:0005938">
    <property type="term" value="C:cell cortex"/>
    <property type="evidence" value="ECO:0007669"/>
    <property type="project" value="TreeGrafter"/>
</dbReference>
<dbReference type="Proteomes" id="UP000887577">
    <property type="component" value="Unplaced"/>
</dbReference>
<organism evidence="2 3">
    <name type="scientific">Panagrolaimus superbus</name>
    <dbReference type="NCBI Taxonomy" id="310955"/>
    <lineage>
        <taxon>Eukaryota</taxon>
        <taxon>Metazoa</taxon>
        <taxon>Ecdysozoa</taxon>
        <taxon>Nematoda</taxon>
        <taxon>Chromadorea</taxon>
        <taxon>Rhabditida</taxon>
        <taxon>Tylenchina</taxon>
        <taxon>Panagrolaimomorpha</taxon>
        <taxon>Panagrolaimoidea</taxon>
        <taxon>Panagrolaimidae</taxon>
        <taxon>Panagrolaimus</taxon>
    </lineage>
</organism>
<dbReference type="AlphaFoldDB" id="A0A914Z8M6"/>
<sequence>MRILYQMKQDKDKEVLENNNKNHRYQSIARNNQDKNNLQSNEEIIDETKGGEMVQHGIVKRKLFFSAEFFEPHFMMNPPPMAEQFLYDLRKMIDLAKHRIHGKKHIPQLVSIPEETKEHYEPYMELQNRSQNLQVTTPTIYSTREEENSPKSVKSCDSGRESMRDASSTESVASSTDLNGPKARSPIPSLPKWWCKKSCKRI</sequence>
<evidence type="ECO:0000313" key="3">
    <source>
        <dbReference type="WBParaSite" id="PSU_v2.g6600.t1"/>
    </source>
</evidence>
<feature type="region of interest" description="Disordered" evidence="1">
    <location>
        <begin position="140"/>
        <end position="188"/>
    </location>
</feature>
<reference evidence="3" key="1">
    <citation type="submission" date="2022-11" db="UniProtKB">
        <authorList>
            <consortium name="WormBaseParasite"/>
        </authorList>
    </citation>
    <scope>IDENTIFICATION</scope>
</reference>
<name>A0A914Z8M6_9BILA</name>
<evidence type="ECO:0000313" key="2">
    <source>
        <dbReference type="Proteomes" id="UP000887577"/>
    </source>
</evidence>
<keyword evidence="2" id="KW-1185">Reference proteome</keyword>
<dbReference type="PANTHER" id="PTHR39387:SF1">
    <property type="entry name" value="SHAVENOID, ISOFORM B"/>
    <property type="match status" value="1"/>
</dbReference>
<feature type="compositionally biased region" description="Polar residues" evidence="1">
    <location>
        <begin position="165"/>
        <end position="178"/>
    </location>
</feature>
<accession>A0A914Z8M6</accession>
<protein>
    <submittedName>
        <fullName evidence="3">Uncharacterized protein</fullName>
    </submittedName>
</protein>